<sequence>MLVFDATCLSHFALAERLDVLHDLVLDDECRTTDVVRDELRQGLSTHPALRDAIEADWLVPARLDTIEELQCFAKWCRRIGGEPRNRGESSVFAAVERHGGVAITETIATRCASAVPTVCPCTGRSGSSPELAAPGRSPKSVRATSSNASAKPG</sequence>
<reference evidence="3" key="1">
    <citation type="journal article" date="2019" name="Int. J. Syst. Evol. Microbiol.">
        <title>The Global Catalogue of Microorganisms (GCM) 10K type strain sequencing project: providing services to taxonomists for standard genome sequencing and annotation.</title>
        <authorList>
            <consortium name="The Broad Institute Genomics Platform"/>
            <consortium name="The Broad Institute Genome Sequencing Center for Infectious Disease"/>
            <person name="Wu L."/>
            <person name="Ma J."/>
        </authorList>
    </citation>
    <scope>NUCLEOTIDE SEQUENCE [LARGE SCALE GENOMIC DNA]</scope>
    <source>
        <strain evidence="3">JCM 17017</strain>
    </source>
</reference>
<accession>A0ABP7J5X6</accession>
<dbReference type="Proteomes" id="UP001501624">
    <property type="component" value="Unassembled WGS sequence"/>
</dbReference>
<feature type="region of interest" description="Disordered" evidence="1">
    <location>
        <begin position="123"/>
        <end position="154"/>
    </location>
</feature>
<evidence type="ECO:0008006" key="4">
    <source>
        <dbReference type="Google" id="ProtNLM"/>
    </source>
</evidence>
<dbReference type="RefSeq" id="WP_237336380.1">
    <property type="nucleotide sequence ID" value="NZ_BAABCM010000010.1"/>
</dbReference>
<comment type="caution">
    <text evidence="2">The sequence shown here is derived from an EMBL/GenBank/DDBJ whole genome shotgun (WGS) entry which is preliminary data.</text>
</comment>
<proteinExistence type="predicted"/>
<dbReference type="EMBL" id="BAABCM010000010">
    <property type="protein sequence ID" value="GAA3834817.1"/>
    <property type="molecule type" value="Genomic_DNA"/>
</dbReference>
<feature type="compositionally biased region" description="Polar residues" evidence="1">
    <location>
        <begin position="143"/>
        <end position="154"/>
    </location>
</feature>
<organism evidence="2 3">
    <name type="scientific">Amycolatopsis tucumanensis</name>
    <dbReference type="NCBI Taxonomy" id="401106"/>
    <lineage>
        <taxon>Bacteria</taxon>
        <taxon>Bacillati</taxon>
        <taxon>Actinomycetota</taxon>
        <taxon>Actinomycetes</taxon>
        <taxon>Pseudonocardiales</taxon>
        <taxon>Pseudonocardiaceae</taxon>
        <taxon>Amycolatopsis</taxon>
    </lineage>
</organism>
<protein>
    <recommendedName>
        <fullName evidence="4">PIN domain-containing protein</fullName>
    </recommendedName>
</protein>
<evidence type="ECO:0000256" key="1">
    <source>
        <dbReference type="SAM" id="MobiDB-lite"/>
    </source>
</evidence>
<evidence type="ECO:0000313" key="3">
    <source>
        <dbReference type="Proteomes" id="UP001501624"/>
    </source>
</evidence>
<gene>
    <name evidence="2" type="ORF">GCM10022380_61440</name>
</gene>
<evidence type="ECO:0000313" key="2">
    <source>
        <dbReference type="EMBL" id="GAA3834817.1"/>
    </source>
</evidence>
<keyword evidence="3" id="KW-1185">Reference proteome</keyword>
<name>A0ABP7J5X6_9PSEU</name>